<dbReference type="InterPro" id="IPR047017">
    <property type="entry name" value="RGS6/7/9/11_DHEX_sf"/>
</dbReference>
<dbReference type="InterPro" id="IPR040759">
    <property type="entry name" value="RGS_DHEX"/>
</dbReference>
<sequence>MESMVQKMQVSLSVPPSPSSSSSSSLPQSSSSSSLSPLLTRKRKHMNVMLDDVISGLDLINWLARHITDGDVSEASHVTRLLKRFNYIYSLGETGSDYEEDSIASNYYLFQAPYYWPSVQENVDEVDYAIYLVKRILTKDDNDVLSDMEQESLVKLERLLCDRWDFIMAQGQSQIRSTH</sequence>
<dbReference type="InterPro" id="IPR047016">
    <property type="entry name" value="RGS6/7/9/11"/>
</dbReference>
<dbReference type="GO" id="GO:0035556">
    <property type="term" value="P:intracellular signal transduction"/>
    <property type="evidence" value="ECO:0007669"/>
    <property type="project" value="InterPro"/>
</dbReference>
<reference evidence="6" key="1">
    <citation type="submission" date="2012-12" db="EMBL/GenBank/DDBJ databases">
        <authorList>
            <person name="Hellsten U."/>
            <person name="Grimwood J."/>
            <person name="Chapman J.A."/>
            <person name="Shapiro H."/>
            <person name="Aerts A."/>
            <person name="Otillar R.P."/>
            <person name="Terry A.Y."/>
            <person name="Boore J.L."/>
            <person name="Simakov O."/>
            <person name="Marletaz F."/>
            <person name="Cho S.-J."/>
            <person name="Edsinger-Gonzales E."/>
            <person name="Havlak P."/>
            <person name="Kuo D.-H."/>
            <person name="Larsson T."/>
            <person name="Lv J."/>
            <person name="Arendt D."/>
            <person name="Savage R."/>
            <person name="Osoegawa K."/>
            <person name="de Jong P."/>
            <person name="Lindberg D.R."/>
            <person name="Seaver E.C."/>
            <person name="Weisblat D.A."/>
            <person name="Putnam N.H."/>
            <person name="Grigoriev I.V."/>
            <person name="Rokhsar D.S."/>
        </authorList>
    </citation>
    <scope>NUCLEOTIDE SEQUENCE</scope>
</reference>
<dbReference type="EMBL" id="AMQM01000353">
    <property type="status" value="NOT_ANNOTATED_CDS"/>
    <property type="molecule type" value="Genomic_DNA"/>
</dbReference>
<organism evidence="5 6">
    <name type="scientific">Helobdella robusta</name>
    <name type="common">Californian leech</name>
    <dbReference type="NCBI Taxonomy" id="6412"/>
    <lineage>
        <taxon>Eukaryota</taxon>
        <taxon>Metazoa</taxon>
        <taxon>Spiralia</taxon>
        <taxon>Lophotrochozoa</taxon>
        <taxon>Annelida</taxon>
        <taxon>Clitellata</taxon>
        <taxon>Hirudinea</taxon>
        <taxon>Rhynchobdellida</taxon>
        <taxon>Glossiphoniidae</taxon>
        <taxon>Helobdella</taxon>
    </lineage>
</organism>
<feature type="domain" description="DEP" evidence="3">
    <location>
        <begin position="31"/>
        <end position="112"/>
    </location>
</feature>
<dbReference type="AlphaFoldDB" id="T1EPE5"/>
<dbReference type="RefSeq" id="XP_009009877.1">
    <property type="nucleotide sequence ID" value="XM_009011629.1"/>
</dbReference>
<dbReference type="Pfam" id="PF18148">
    <property type="entry name" value="RGS_DHEX"/>
    <property type="match status" value="1"/>
</dbReference>
<evidence type="ECO:0000313" key="4">
    <source>
        <dbReference type="EMBL" id="ESO13157.1"/>
    </source>
</evidence>
<dbReference type="EnsemblMetazoa" id="HelroT159786">
    <property type="protein sequence ID" value="HelroP159786"/>
    <property type="gene ID" value="HelroG159786"/>
</dbReference>
<gene>
    <name evidence="5" type="primary">20198445</name>
    <name evidence="4" type="ORF">HELRODRAFT_159786</name>
</gene>
<evidence type="ECO:0000256" key="1">
    <source>
        <dbReference type="ARBA" id="ARBA00022700"/>
    </source>
</evidence>
<feature type="compositionally biased region" description="Low complexity" evidence="2">
    <location>
        <begin position="9"/>
        <end position="37"/>
    </location>
</feature>
<dbReference type="CTD" id="20198445"/>
<dbReference type="PANTHER" id="PTHR45746">
    <property type="entry name" value="LP21163P"/>
    <property type="match status" value="1"/>
</dbReference>
<dbReference type="eggNOG" id="KOG3589">
    <property type="taxonomic scope" value="Eukaryota"/>
</dbReference>
<evidence type="ECO:0000313" key="5">
    <source>
        <dbReference type="EnsemblMetazoa" id="HelroP159786"/>
    </source>
</evidence>
<dbReference type="OrthoDB" id="196547at2759"/>
<dbReference type="GeneID" id="20198445"/>
<reference evidence="4 6" key="2">
    <citation type="journal article" date="2013" name="Nature">
        <title>Insights into bilaterian evolution from three spiralian genomes.</title>
        <authorList>
            <person name="Simakov O."/>
            <person name="Marletaz F."/>
            <person name="Cho S.J."/>
            <person name="Edsinger-Gonzales E."/>
            <person name="Havlak P."/>
            <person name="Hellsten U."/>
            <person name="Kuo D.H."/>
            <person name="Larsson T."/>
            <person name="Lv J."/>
            <person name="Arendt D."/>
            <person name="Savage R."/>
            <person name="Osoegawa K."/>
            <person name="de Jong P."/>
            <person name="Grimwood J."/>
            <person name="Chapman J.A."/>
            <person name="Shapiro H."/>
            <person name="Aerts A."/>
            <person name="Otillar R.P."/>
            <person name="Terry A.Y."/>
            <person name="Boore J.L."/>
            <person name="Grigoriev I.V."/>
            <person name="Lindberg D.R."/>
            <person name="Seaver E.C."/>
            <person name="Weisblat D.A."/>
            <person name="Putnam N.H."/>
            <person name="Rokhsar D.S."/>
        </authorList>
    </citation>
    <scope>NUCLEOTIDE SEQUENCE</scope>
</reference>
<reference evidence="5" key="3">
    <citation type="submission" date="2015-06" db="UniProtKB">
        <authorList>
            <consortium name="EnsemblMetazoa"/>
        </authorList>
    </citation>
    <scope>IDENTIFICATION</scope>
</reference>
<dbReference type="InParanoid" id="T1EPE5"/>
<dbReference type="InterPro" id="IPR000591">
    <property type="entry name" value="DEP_dom"/>
</dbReference>
<keyword evidence="6" id="KW-1185">Reference proteome</keyword>
<feature type="region of interest" description="Disordered" evidence="2">
    <location>
        <begin position="1"/>
        <end position="37"/>
    </location>
</feature>
<dbReference type="KEGG" id="hro:HELRODRAFT_159786"/>
<dbReference type="InterPro" id="IPR036388">
    <property type="entry name" value="WH-like_DNA-bd_sf"/>
</dbReference>
<proteinExistence type="predicted"/>
<dbReference type="EMBL" id="AMQM01000354">
    <property type="status" value="NOT_ANNOTATED_CDS"/>
    <property type="molecule type" value="Genomic_DNA"/>
</dbReference>
<evidence type="ECO:0000256" key="2">
    <source>
        <dbReference type="SAM" id="MobiDB-lite"/>
    </source>
</evidence>
<dbReference type="Gene3D" id="1.10.1240.60">
    <property type="match status" value="1"/>
</dbReference>
<dbReference type="PROSITE" id="PS50186">
    <property type="entry name" value="DEP"/>
    <property type="match status" value="1"/>
</dbReference>
<dbReference type="GO" id="GO:0009968">
    <property type="term" value="P:negative regulation of signal transduction"/>
    <property type="evidence" value="ECO:0007669"/>
    <property type="project" value="UniProtKB-KW"/>
</dbReference>
<dbReference type="SUPFAM" id="SSF46785">
    <property type="entry name" value="Winged helix' DNA-binding domain"/>
    <property type="match status" value="1"/>
</dbReference>
<dbReference type="EMBL" id="KB095811">
    <property type="protein sequence ID" value="ESO13157.1"/>
    <property type="molecule type" value="Genomic_DNA"/>
</dbReference>
<name>T1EPE5_HELRO</name>
<dbReference type="Proteomes" id="UP000015101">
    <property type="component" value="Unassembled WGS sequence"/>
</dbReference>
<evidence type="ECO:0000259" key="3">
    <source>
        <dbReference type="PROSITE" id="PS50186"/>
    </source>
</evidence>
<dbReference type="Gene3D" id="1.10.10.10">
    <property type="entry name" value="Winged helix-like DNA-binding domain superfamily/Winged helix DNA-binding domain"/>
    <property type="match status" value="1"/>
</dbReference>
<evidence type="ECO:0000313" key="6">
    <source>
        <dbReference type="Proteomes" id="UP000015101"/>
    </source>
</evidence>
<dbReference type="PANTHER" id="PTHR45746:SF5">
    <property type="entry name" value="REGULATOR OF G-PROTEIN SIGNALING 7"/>
    <property type="match status" value="1"/>
</dbReference>
<dbReference type="OMA" id="TIHTARI"/>
<dbReference type="InterPro" id="IPR036390">
    <property type="entry name" value="WH_DNA-bd_sf"/>
</dbReference>
<dbReference type="GO" id="GO:0008277">
    <property type="term" value="P:regulation of G protein-coupled receptor signaling pathway"/>
    <property type="evidence" value="ECO:0007669"/>
    <property type="project" value="InterPro"/>
</dbReference>
<keyword evidence="1" id="KW-0734">Signal transduction inhibitor</keyword>
<dbReference type="STRING" id="6412.T1EPE5"/>
<protein>
    <recommendedName>
        <fullName evidence="3">DEP domain-containing protein</fullName>
    </recommendedName>
</protein>
<dbReference type="HOGENOM" id="CLU_1505063_0_0_1"/>
<accession>T1EPE5</accession>